<dbReference type="Proteomes" id="UP000634136">
    <property type="component" value="Unassembled WGS sequence"/>
</dbReference>
<accession>A0A834T0K9</accession>
<dbReference type="GO" id="GO:0005737">
    <property type="term" value="C:cytoplasm"/>
    <property type="evidence" value="ECO:0007669"/>
    <property type="project" value="TreeGrafter"/>
</dbReference>
<protein>
    <submittedName>
        <fullName evidence="8">DUF21 domain-containing protein</fullName>
    </submittedName>
</protein>
<proteinExistence type="predicted"/>
<keyword evidence="5" id="KW-0129">CBS domain</keyword>
<dbReference type="Gene3D" id="3.10.580.10">
    <property type="entry name" value="CBS-domain"/>
    <property type="match status" value="1"/>
</dbReference>
<evidence type="ECO:0000256" key="5">
    <source>
        <dbReference type="ARBA" id="ARBA00023122"/>
    </source>
</evidence>
<dbReference type="OrthoDB" id="5353557at2759"/>
<organism evidence="8 9">
    <name type="scientific">Senna tora</name>
    <dbReference type="NCBI Taxonomy" id="362788"/>
    <lineage>
        <taxon>Eukaryota</taxon>
        <taxon>Viridiplantae</taxon>
        <taxon>Streptophyta</taxon>
        <taxon>Embryophyta</taxon>
        <taxon>Tracheophyta</taxon>
        <taxon>Spermatophyta</taxon>
        <taxon>Magnoliopsida</taxon>
        <taxon>eudicotyledons</taxon>
        <taxon>Gunneridae</taxon>
        <taxon>Pentapetalae</taxon>
        <taxon>rosids</taxon>
        <taxon>fabids</taxon>
        <taxon>Fabales</taxon>
        <taxon>Fabaceae</taxon>
        <taxon>Caesalpinioideae</taxon>
        <taxon>Cassia clade</taxon>
        <taxon>Senna</taxon>
    </lineage>
</organism>
<evidence type="ECO:0000313" key="8">
    <source>
        <dbReference type="EMBL" id="KAF7813041.1"/>
    </source>
</evidence>
<comment type="caution">
    <text evidence="8">The sequence shown here is derived from an EMBL/GenBank/DDBJ whole genome shotgun (WGS) entry which is preliminary data.</text>
</comment>
<evidence type="ECO:0000256" key="7">
    <source>
        <dbReference type="ARBA" id="ARBA00023180"/>
    </source>
</evidence>
<dbReference type="InterPro" id="IPR045095">
    <property type="entry name" value="ACDP"/>
</dbReference>
<evidence type="ECO:0000256" key="6">
    <source>
        <dbReference type="ARBA" id="ARBA00023136"/>
    </source>
</evidence>
<dbReference type="InterPro" id="IPR044751">
    <property type="entry name" value="Ion_transp-like_CBS"/>
</dbReference>
<dbReference type="SUPFAM" id="SSF54631">
    <property type="entry name" value="CBS-domain pair"/>
    <property type="match status" value="1"/>
</dbReference>
<evidence type="ECO:0000256" key="1">
    <source>
        <dbReference type="ARBA" id="ARBA00004141"/>
    </source>
</evidence>
<keyword evidence="9" id="KW-1185">Reference proteome</keyword>
<dbReference type="EMBL" id="JAAIUW010000010">
    <property type="protein sequence ID" value="KAF7813041.1"/>
    <property type="molecule type" value="Genomic_DNA"/>
</dbReference>
<evidence type="ECO:0000313" key="9">
    <source>
        <dbReference type="Proteomes" id="UP000634136"/>
    </source>
</evidence>
<evidence type="ECO:0000256" key="3">
    <source>
        <dbReference type="ARBA" id="ARBA00022737"/>
    </source>
</evidence>
<dbReference type="PANTHER" id="PTHR12064:SF99">
    <property type="entry name" value="DUF21 DOMAIN PLANT PROTEIN"/>
    <property type="match status" value="1"/>
</dbReference>
<dbReference type="FunFam" id="3.10.580.10:FF:000015">
    <property type="entry name" value="DUF21 domain-containing protein"/>
    <property type="match status" value="1"/>
</dbReference>
<keyword evidence="6" id="KW-0472">Membrane</keyword>
<dbReference type="GO" id="GO:0010960">
    <property type="term" value="P:magnesium ion homeostasis"/>
    <property type="evidence" value="ECO:0007669"/>
    <property type="project" value="InterPro"/>
</dbReference>
<dbReference type="CDD" id="cd04590">
    <property type="entry name" value="CBS_pair_CorC_HlyC_assoc"/>
    <property type="match status" value="1"/>
</dbReference>
<dbReference type="AlphaFoldDB" id="A0A834T0K9"/>
<evidence type="ECO:0000256" key="4">
    <source>
        <dbReference type="ARBA" id="ARBA00022989"/>
    </source>
</evidence>
<sequence length="238" mass="26892">MQAGKGGELSHHETCIISGAIDLTQKTAKDSMTPLSQIFSLDINSKLDMHTMTLITSKGHSRIPLYSGNPTNIIGLILVKNLIFCRPEDATPIKNLIIRKIPRVYENWPLYEILNQFQKGHSHMAVVLKENTAPQATTSTPEFTTSFELEEIQSNSIYKSTLSSSDVEFHSVDSDLHQQSRESLEKENRYVSREEIESLSTVLNEEVIGIITMEDVMEELLQGDILDETDEYVHVQKK</sequence>
<name>A0A834T0K9_9FABA</name>
<keyword evidence="3" id="KW-0677">Repeat</keyword>
<evidence type="ECO:0000256" key="2">
    <source>
        <dbReference type="ARBA" id="ARBA00022692"/>
    </source>
</evidence>
<keyword evidence="4" id="KW-1133">Transmembrane helix</keyword>
<reference evidence="8" key="1">
    <citation type="submission" date="2020-09" db="EMBL/GenBank/DDBJ databases">
        <title>Genome-Enabled Discovery of Anthraquinone Biosynthesis in Senna tora.</title>
        <authorList>
            <person name="Kang S.-H."/>
            <person name="Pandey R.P."/>
            <person name="Lee C.-M."/>
            <person name="Sim J.-S."/>
            <person name="Jeong J.-T."/>
            <person name="Choi B.-S."/>
            <person name="Jung M."/>
            <person name="Ginzburg D."/>
            <person name="Zhao K."/>
            <person name="Won S.Y."/>
            <person name="Oh T.-J."/>
            <person name="Yu Y."/>
            <person name="Kim N.-H."/>
            <person name="Lee O.R."/>
            <person name="Lee T.-H."/>
            <person name="Bashyal P."/>
            <person name="Kim T.-S."/>
            <person name="Lee W.-H."/>
            <person name="Kawkins C."/>
            <person name="Kim C.-K."/>
            <person name="Kim J.S."/>
            <person name="Ahn B.O."/>
            <person name="Rhee S.Y."/>
            <person name="Sohng J.K."/>
        </authorList>
    </citation>
    <scope>NUCLEOTIDE SEQUENCE</scope>
    <source>
        <tissue evidence="8">Leaf</tissue>
    </source>
</reference>
<dbReference type="InterPro" id="IPR046342">
    <property type="entry name" value="CBS_dom_sf"/>
</dbReference>
<gene>
    <name evidence="8" type="ORF">G2W53_034017</name>
</gene>
<dbReference type="GO" id="GO:0030026">
    <property type="term" value="P:intracellular manganese ion homeostasis"/>
    <property type="evidence" value="ECO:0007669"/>
    <property type="project" value="TreeGrafter"/>
</dbReference>
<keyword evidence="7" id="KW-0325">Glycoprotein</keyword>
<keyword evidence="2" id="KW-0812">Transmembrane</keyword>
<dbReference type="GO" id="GO:0016020">
    <property type="term" value="C:membrane"/>
    <property type="evidence" value="ECO:0007669"/>
    <property type="project" value="UniProtKB-SubCell"/>
</dbReference>
<comment type="subcellular location">
    <subcellularLocation>
        <location evidence="1">Membrane</location>
        <topology evidence="1">Multi-pass membrane protein</topology>
    </subcellularLocation>
</comment>
<dbReference type="PANTHER" id="PTHR12064">
    <property type="entry name" value="METAL TRANSPORTER CNNM"/>
    <property type="match status" value="1"/>
</dbReference>